<accession>A0ABT3KS48</accession>
<organism evidence="4 5">
    <name type="scientific">Verminephrobacter aporrectodeae subsp. tuberculatae</name>
    <dbReference type="NCBI Taxonomy" id="1110392"/>
    <lineage>
        <taxon>Bacteria</taxon>
        <taxon>Pseudomonadati</taxon>
        <taxon>Pseudomonadota</taxon>
        <taxon>Betaproteobacteria</taxon>
        <taxon>Burkholderiales</taxon>
        <taxon>Comamonadaceae</taxon>
        <taxon>Verminephrobacter</taxon>
    </lineage>
</organism>
<evidence type="ECO:0000313" key="4">
    <source>
        <dbReference type="EMBL" id="MCW5321150.1"/>
    </source>
</evidence>
<keyword evidence="1 4" id="KW-0489">Methyltransferase</keyword>
<protein>
    <submittedName>
        <fullName evidence="4">Class I SAM-dependent methyltransferase</fullName>
    </submittedName>
</protein>
<evidence type="ECO:0000256" key="2">
    <source>
        <dbReference type="ARBA" id="ARBA00022679"/>
    </source>
</evidence>
<dbReference type="InterPro" id="IPR041698">
    <property type="entry name" value="Methyltransf_25"/>
</dbReference>
<name>A0ABT3KS48_9BURK</name>
<dbReference type="PANTHER" id="PTHR44942:SF4">
    <property type="entry name" value="METHYLTRANSFERASE TYPE 11 DOMAIN-CONTAINING PROTEIN"/>
    <property type="match status" value="1"/>
</dbReference>
<dbReference type="SUPFAM" id="SSF53335">
    <property type="entry name" value="S-adenosyl-L-methionine-dependent methyltransferases"/>
    <property type="match status" value="1"/>
</dbReference>
<keyword evidence="5" id="KW-1185">Reference proteome</keyword>
<dbReference type="Gene3D" id="3.40.50.150">
    <property type="entry name" value="Vaccinia Virus protein VP39"/>
    <property type="match status" value="1"/>
</dbReference>
<dbReference type="RefSeq" id="WP_265281790.1">
    <property type="nucleotide sequence ID" value="NZ_QZCW01000001.1"/>
</dbReference>
<feature type="domain" description="Methyltransferase" evidence="3">
    <location>
        <begin position="39"/>
        <end position="124"/>
    </location>
</feature>
<dbReference type="GO" id="GO:0008168">
    <property type="term" value="F:methyltransferase activity"/>
    <property type="evidence" value="ECO:0007669"/>
    <property type="project" value="UniProtKB-KW"/>
</dbReference>
<dbReference type="CDD" id="cd02440">
    <property type="entry name" value="AdoMet_MTases"/>
    <property type="match status" value="1"/>
</dbReference>
<comment type="caution">
    <text evidence="4">The sequence shown here is derived from an EMBL/GenBank/DDBJ whole genome shotgun (WGS) entry which is preliminary data.</text>
</comment>
<dbReference type="Proteomes" id="UP001208935">
    <property type="component" value="Unassembled WGS sequence"/>
</dbReference>
<dbReference type="GO" id="GO:0032259">
    <property type="term" value="P:methylation"/>
    <property type="evidence" value="ECO:0007669"/>
    <property type="project" value="UniProtKB-KW"/>
</dbReference>
<dbReference type="InterPro" id="IPR051052">
    <property type="entry name" value="Diverse_substrate_MTase"/>
</dbReference>
<dbReference type="PANTHER" id="PTHR44942">
    <property type="entry name" value="METHYLTRANSF_11 DOMAIN-CONTAINING PROTEIN"/>
    <property type="match status" value="1"/>
</dbReference>
<proteinExistence type="predicted"/>
<evidence type="ECO:0000259" key="3">
    <source>
        <dbReference type="Pfam" id="PF13649"/>
    </source>
</evidence>
<dbReference type="EMBL" id="QZCW01000001">
    <property type="protein sequence ID" value="MCW5321150.1"/>
    <property type="molecule type" value="Genomic_DNA"/>
</dbReference>
<evidence type="ECO:0000256" key="1">
    <source>
        <dbReference type="ARBA" id="ARBA00022603"/>
    </source>
</evidence>
<sequence length="247" mass="28255">MKQFDKHADAYHAVRGKVAYPDIVYETLVRRAPGREAALDIGCGNGVSTYRLRPLFDYVEGSDLGASLIDKARQTYPGITFGVSPAEDYTSTRQFDAVTSATSFYWMDRDAVLRKMETLLKPGGVFCAYKYDFPIAYGPLRDFFERELSLKWAAYRDARLTRYDDTLERIKASKIFREAERVVLSNIIELTPREVATFFLSTSYVTKYMDQADDAEYADELLRKVAEIETAPSVKVNFDIHSFFAKR</sequence>
<reference evidence="5" key="1">
    <citation type="submission" date="2023-07" db="EMBL/GenBank/DDBJ databases">
        <title>Verminephrobacter genomes.</title>
        <authorList>
            <person name="Lund M.B."/>
        </authorList>
    </citation>
    <scope>NUCLEOTIDE SEQUENCE [LARGE SCALE GENOMIC DNA]</scope>
    <source>
        <strain evidence="5">AtM5-05</strain>
    </source>
</reference>
<dbReference type="InterPro" id="IPR029063">
    <property type="entry name" value="SAM-dependent_MTases_sf"/>
</dbReference>
<gene>
    <name evidence="4" type="ORF">D5039_08255</name>
</gene>
<keyword evidence="2" id="KW-0808">Transferase</keyword>
<evidence type="ECO:0000313" key="5">
    <source>
        <dbReference type="Proteomes" id="UP001208935"/>
    </source>
</evidence>
<dbReference type="Pfam" id="PF13649">
    <property type="entry name" value="Methyltransf_25"/>
    <property type="match status" value="1"/>
</dbReference>